<proteinExistence type="predicted"/>
<protein>
    <submittedName>
        <fullName evidence="1">Uncharacterized protein</fullName>
    </submittedName>
</protein>
<dbReference type="EMBL" id="QRCM01000001">
    <property type="protein sequence ID" value="TXG91014.1"/>
    <property type="molecule type" value="Genomic_DNA"/>
</dbReference>
<gene>
    <name evidence="1" type="ORF">DW322_13250</name>
</gene>
<reference evidence="1 2" key="1">
    <citation type="submission" date="2018-07" db="EMBL/GenBank/DDBJ databases">
        <title>Genome sequence of Rhodococcus rhodnii ATCC 35071 from Rhodnius prolixus.</title>
        <authorList>
            <person name="Patel V."/>
            <person name="Vogel K.J."/>
        </authorList>
    </citation>
    <scope>NUCLEOTIDE SEQUENCE [LARGE SCALE GENOMIC DNA]</scope>
    <source>
        <strain evidence="1 2">ATCC 35071</strain>
    </source>
</reference>
<accession>A0A6P2CE26</accession>
<organism evidence="1 2">
    <name type="scientific">Rhodococcus rhodnii</name>
    <dbReference type="NCBI Taxonomy" id="38312"/>
    <lineage>
        <taxon>Bacteria</taxon>
        <taxon>Bacillati</taxon>
        <taxon>Actinomycetota</taxon>
        <taxon>Actinomycetes</taxon>
        <taxon>Mycobacteriales</taxon>
        <taxon>Nocardiaceae</taxon>
        <taxon>Rhodococcus</taxon>
    </lineage>
</organism>
<sequence>MFVPWSSITAISRDHQEISTGWGTRYNLLIRLEHDDPVLEPRWHLDTPTSIALPVSRLTAEPNTLYAAIHRLHTEPESRKALYRADAPKLLEAPPLRQRWRNE</sequence>
<dbReference type="Proteomes" id="UP000471120">
    <property type="component" value="Unassembled WGS sequence"/>
</dbReference>
<evidence type="ECO:0000313" key="2">
    <source>
        <dbReference type="Proteomes" id="UP000471120"/>
    </source>
</evidence>
<comment type="caution">
    <text evidence="1">The sequence shown here is derived from an EMBL/GenBank/DDBJ whole genome shotgun (WGS) entry which is preliminary data.</text>
</comment>
<name>A0A6P2CE26_9NOCA</name>
<dbReference type="AlphaFoldDB" id="A0A6P2CE26"/>
<evidence type="ECO:0000313" key="1">
    <source>
        <dbReference type="EMBL" id="TXG91014.1"/>
    </source>
</evidence>